<name>A0A8J7R060_9HYPH</name>
<proteinExistence type="inferred from homology"/>
<evidence type="ECO:0000256" key="5">
    <source>
        <dbReference type="ARBA" id="ARBA00022605"/>
    </source>
</evidence>
<comment type="catalytic activity">
    <reaction evidence="1 9">
        <text>N-(5-phospho-beta-D-ribosyl)anthranilate = 1-(2-carboxyphenylamino)-1-deoxy-D-ribulose 5-phosphate</text>
        <dbReference type="Rhea" id="RHEA:21540"/>
        <dbReference type="ChEBI" id="CHEBI:18277"/>
        <dbReference type="ChEBI" id="CHEBI:58613"/>
        <dbReference type="EC" id="5.3.1.24"/>
    </reaction>
</comment>
<dbReference type="HAMAP" id="MF_00135">
    <property type="entry name" value="PRAI"/>
    <property type="match status" value="1"/>
</dbReference>
<dbReference type="Pfam" id="PF00697">
    <property type="entry name" value="PRAI"/>
    <property type="match status" value="1"/>
</dbReference>
<evidence type="ECO:0000256" key="9">
    <source>
        <dbReference type="HAMAP-Rule" id="MF_00135"/>
    </source>
</evidence>
<keyword evidence="6 9" id="KW-0822">Tryptophan biosynthesis</keyword>
<dbReference type="RefSeq" id="WP_209333480.1">
    <property type="nucleotide sequence ID" value="NZ_JAGIYY010000001.1"/>
</dbReference>
<dbReference type="PANTHER" id="PTHR42894:SF1">
    <property type="entry name" value="N-(5'-PHOSPHORIBOSYL)ANTHRANILATE ISOMERASE"/>
    <property type="match status" value="1"/>
</dbReference>
<dbReference type="EC" id="5.3.1.24" evidence="3 9"/>
<comment type="pathway">
    <text evidence="2 9">Amino-acid biosynthesis; L-tryptophan biosynthesis; L-tryptophan from chorismate: step 3/5.</text>
</comment>
<dbReference type="InterPro" id="IPR044643">
    <property type="entry name" value="TrpF_fam"/>
</dbReference>
<evidence type="ECO:0000256" key="6">
    <source>
        <dbReference type="ARBA" id="ARBA00022822"/>
    </source>
</evidence>
<dbReference type="UniPathway" id="UPA00035">
    <property type="reaction ID" value="UER00042"/>
</dbReference>
<feature type="domain" description="N-(5'phosphoribosyl) anthranilate isomerase (PRAI)" evidence="10">
    <location>
        <begin position="3"/>
        <end position="206"/>
    </location>
</feature>
<evidence type="ECO:0000313" key="11">
    <source>
        <dbReference type="EMBL" id="MBP0437476.1"/>
    </source>
</evidence>
<evidence type="ECO:0000259" key="10">
    <source>
        <dbReference type="Pfam" id="PF00697"/>
    </source>
</evidence>
<keyword evidence="7 9" id="KW-0057">Aromatic amino acid biosynthesis</keyword>
<reference evidence="11" key="1">
    <citation type="submission" date="2021-03" db="EMBL/GenBank/DDBJ databases">
        <title>Genome sequencing and assembly of Tianweitania sediminis.</title>
        <authorList>
            <person name="Chhetri G."/>
        </authorList>
    </citation>
    <scope>NUCLEOTIDE SEQUENCE</scope>
    <source>
        <strain evidence="11">Z8</strain>
    </source>
</reference>
<dbReference type="GO" id="GO:0000162">
    <property type="term" value="P:L-tryptophan biosynthetic process"/>
    <property type="evidence" value="ECO:0007669"/>
    <property type="project" value="UniProtKB-UniRule"/>
</dbReference>
<evidence type="ECO:0000256" key="3">
    <source>
        <dbReference type="ARBA" id="ARBA00012572"/>
    </source>
</evidence>
<comment type="caution">
    <text evidence="11">The sequence shown here is derived from an EMBL/GenBank/DDBJ whole genome shotgun (WGS) entry which is preliminary data.</text>
</comment>
<dbReference type="SUPFAM" id="SSF51366">
    <property type="entry name" value="Ribulose-phoshate binding barrel"/>
    <property type="match status" value="1"/>
</dbReference>
<accession>A0A8J7R060</accession>
<comment type="similarity">
    <text evidence="9">Belongs to the TrpF family.</text>
</comment>
<dbReference type="InterPro" id="IPR011060">
    <property type="entry name" value="RibuloseP-bd_barrel"/>
</dbReference>
<dbReference type="CDD" id="cd00405">
    <property type="entry name" value="PRAI"/>
    <property type="match status" value="1"/>
</dbReference>
<protein>
    <recommendedName>
        <fullName evidence="4 9">N-(5'-phosphoribosyl)anthranilate isomerase</fullName>
        <shortName evidence="9">PRAI</shortName>
        <ecNumber evidence="3 9">5.3.1.24</ecNumber>
    </recommendedName>
</protein>
<gene>
    <name evidence="9" type="primary">trpF</name>
    <name evidence="11" type="ORF">J5Y06_02265</name>
</gene>
<keyword evidence="5 9" id="KW-0028">Amino-acid biosynthesis</keyword>
<evidence type="ECO:0000256" key="8">
    <source>
        <dbReference type="ARBA" id="ARBA00023235"/>
    </source>
</evidence>
<evidence type="ECO:0000256" key="1">
    <source>
        <dbReference type="ARBA" id="ARBA00001164"/>
    </source>
</evidence>
<evidence type="ECO:0000256" key="7">
    <source>
        <dbReference type="ARBA" id="ARBA00023141"/>
    </source>
</evidence>
<evidence type="ECO:0000256" key="4">
    <source>
        <dbReference type="ARBA" id="ARBA00022272"/>
    </source>
</evidence>
<evidence type="ECO:0000313" key="12">
    <source>
        <dbReference type="Proteomes" id="UP000666240"/>
    </source>
</evidence>
<keyword evidence="8 9" id="KW-0413">Isomerase</keyword>
<dbReference type="InterPro" id="IPR013785">
    <property type="entry name" value="Aldolase_TIM"/>
</dbReference>
<dbReference type="Gene3D" id="3.20.20.70">
    <property type="entry name" value="Aldolase class I"/>
    <property type="match status" value="1"/>
</dbReference>
<organism evidence="11 12">
    <name type="scientific">Tianweitania sediminis</name>
    <dbReference type="NCBI Taxonomy" id="1502156"/>
    <lineage>
        <taxon>Bacteria</taxon>
        <taxon>Pseudomonadati</taxon>
        <taxon>Pseudomonadota</taxon>
        <taxon>Alphaproteobacteria</taxon>
        <taxon>Hyphomicrobiales</taxon>
        <taxon>Phyllobacteriaceae</taxon>
        <taxon>Tianweitania</taxon>
    </lineage>
</organism>
<evidence type="ECO:0000256" key="2">
    <source>
        <dbReference type="ARBA" id="ARBA00004664"/>
    </source>
</evidence>
<dbReference type="GO" id="GO:0004640">
    <property type="term" value="F:phosphoribosylanthranilate isomerase activity"/>
    <property type="evidence" value="ECO:0007669"/>
    <property type="project" value="UniProtKB-UniRule"/>
</dbReference>
<dbReference type="InterPro" id="IPR001240">
    <property type="entry name" value="PRAI_dom"/>
</dbReference>
<keyword evidence="12" id="KW-1185">Reference proteome</keyword>
<dbReference type="NCBIfam" id="NF002295">
    <property type="entry name" value="PRK01222.1-1"/>
    <property type="match status" value="1"/>
</dbReference>
<dbReference type="EMBL" id="JAGIYY010000001">
    <property type="protein sequence ID" value="MBP0437476.1"/>
    <property type="molecule type" value="Genomic_DNA"/>
</dbReference>
<dbReference type="PANTHER" id="PTHR42894">
    <property type="entry name" value="N-(5'-PHOSPHORIBOSYL)ANTHRANILATE ISOMERASE"/>
    <property type="match status" value="1"/>
</dbReference>
<dbReference type="AlphaFoldDB" id="A0A8J7R060"/>
<dbReference type="Proteomes" id="UP000666240">
    <property type="component" value="Unassembled WGS sequence"/>
</dbReference>
<sequence length="216" mass="22361">MDIKICGLSTEDTVAAALNGGATHVGFIFFPRSPRHVAPQQAAALSGAAKGRAQVVAVTVDADDATLDTLVRVVEPDMLQLHGEETPERVRAVKQRFGLPVMKAQAISNLADLTAAQRFAGVADRLLFDAKAPKGAVLPGGNGVAFDWTLLAGLDASLPYMLSGGLNASNVGDAVARTNPSGLDISSGVERTPGIKDVALIESFFAAIRSATQRAA</sequence>